<organism evidence="3 4">
    <name type="scientific">Ichthyobacterium seriolicida</name>
    <dbReference type="NCBI Taxonomy" id="242600"/>
    <lineage>
        <taxon>Bacteria</taxon>
        <taxon>Pseudomonadati</taxon>
        <taxon>Bacteroidota</taxon>
        <taxon>Flavobacteriia</taxon>
        <taxon>Flavobacteriales</taxon>
        <taxon>Ichthyobacteriaceae</taxon>
        <taxon>Ichthyobacterium</taxon>
    </lineage>
</organism>
<dbReference type="InterPro" id="IPR032816">
    <property type="entry name" value="VTT_dom"/>
</dbReference>
<dbReference type="Pfam" id="PF09335">
    <property type="entry name" value="VTT_dom"/>
    <property type="match status" value="1"/>
</dbReference>
<evidence type="ECO:0000259" key="2">
    <source>
        <dbReference type="Pfam" id="PF09335"/>
    </source>
</evidence>
<proteinExistence type="predicted"/>
<reference evidence="3 4" key="1">
    <citation type="submission" date="2014-03" db="EMBL/GenBank/DDBJ databases">
        <title>complete genome sequence of Flavobacteriaceae bacterium JBKA-6.</title>
        <authorList>
            <person name="Takano T."/>
            <person name="Nakamura Y."/>
            <person name="Takuma S."/>
            <person name="Yasuike M."/>
            <person name="Matsuyama T."/>
            <person name="Sakai T."/>
            <person name="Fujiwara A."/>
            <person name="Kimoto K."/>
            <person name="Fukuda Y."/>
            <person name="Kondo H."/>
            <person name="Hirono I."/>
            <person name="Nakayasu C."/>
        </authorList>
    </citation>
    <scope>NUCLEOTIDE SEQUENCE [LARGE SCALE GENOMIC DNA]</scope>
    <source>
        <strain evidence="3 4">JBKA-6</strain>
    </source>
</reference>
<evidence type="ECO:0000313" key="3">
    <source>
        <dbReference type="EMBL" id="BAV94861.1"/>
    </source>
</evidence>
<feature type="transmembrane region" description="Helical" evidence="1">
    <location>
        <begin position="109"/>
        <end position="128"/>
    </location>
</feature>
<keyword evidence="4" id="KW-1185">Reference proteome</keyword>
<keyword evidence="1" id="KW-1133">Transmembrane helix</keyword>
<feature type="transmembrane region" description="Helical" evidence="1">
    <location>
        <begin position="76"/>
        <end position="103"/>
    </location>
</feature>
<name>A0A1J1E1N2_9FLAO</name>
<accession>A0A1J1E1N2</accession>
<feature type="domain" description="VTT" evidence="2">
    <location>
        <begin position="13"/>
        <end position="127"/>
    </location>
</feature>
<protein>
    <submittedName>
        <fullName evidence="3">Integral membrane protein</fullName>
    </submittedName>
</protein>
<dbReference type="Proteomes" id="UP000243197">
    <property type="component" value="Chromosome"/>
</dbReference>
<sequence>MLAGSVFPFSSEIILSAFLIKNPDDFFIPLIISSIANTMGGMTGYTLGYFAKWEWINKWFRISENRIISFVNKYRGILTLMAFISWLPIIGSIICVSLGFLKISVKKTALYMFIGKFLRYLLWAFLTVKVEQMYTSDIIG</sequence>
<dbReference type="InterPro" id="IPR051311">
    <property type="entry name" value="DedA_domain"/>
</dbReference>
<dbReference type="AlphaFoldDB" id="A0A1J1E1N2"/>
<dbReference type="KEGG" id="ise:JBKA6_0848"/>
<dbReference type="PANTHER" id="PTHR42709:SF4">
    <property type="entry name" value="INNER MEMBRANE PROTEIN YQAA"/>
    <property type="match status" value="1"/>
</dbReference>
<dbReference type="EMBL" id="AP014564">
    <property type="protein sequence ID" value="BAV94861.1"/>
    <property type="molecule type" value="Genomic_DNA"/>
</dbReference>
<evidence type="ECO:0000313" key="4">
    <source>
        <dbReference type="Proteomes" id="UP000243197"/>
    </source>
</evidence>
<dbReference type="PANTHER" id="PTHR42709">
    <property type="entry name" value="ALKALINE PHOSPHATASE LIKE PROTEIN"/>
    <property type="match status" value="1"/>
</dbReference>
<evidence type="ECO:0000256" key="1">
    <source>
        <dbReference type="SAM" id="Phobius"/>
    </source>
</evidence>
<keyword evidence="1" id="KW-0812">Transmembrane</keyword>
<feature type="transmembrane region" description="Helical" evidence="1">
    <location>
        <begin position="26"/>
        <end position="51"/>
    </location>
</feature>
<keyword evidence="1" id="KW-0472">Membrane</keyword>
<gene>
    <name evidence="3" type="ORF">JBKA6_0848</name>
</gene>